<proteinExistence type="predicted"/>
<organism evidence="1 2">
    <name type="scientific">candidate division WOR-1 bacterium RIFOXYC12_FULL_54_18</name>
    <dbReference type="NCBI Taxonomy" id="1802584"/>
    <lineage>
        <taxon>Bacteria</taxon>
        <taxon>Bacillati</taxon>
        <taxon>Saganbacteria</taxon>
    </lineage>
</organism>
<sequence>MGNLSENFNHKDFICRCPECRGAYRIHLGLVGILEEIAIHFKKRPRIISGFYCEAYLEKLKREKKSYHAMGKAANIVIDGVTAAEVFKFAETLEGVNGLGYYPEENMVHVDTRPPEKKEIWVREKGKYLPLNQEKRHQYGL</sequence>
<protein>
    <recommendedName>
        <fullName evidence="3">Peptidase M15A C-terminal domain-containing protein</fullName>
    </recommendedName>
</protein>
<evidence type="ECO:0000313" key="1">
    <source>
        <dbReference type="EMBL" id="OGC28465.1"/>
    </source>
</evidence>
<reference evidence="1 2" key="1">
    <citation type="journal article" date="2016" name="Nat. Commun.">
        <title>Thousands of microbial genomes shed light on interconnected biogeochemical processes in an aquifer system.</title>
        <authorList>
            <person name="Anantharaman K."/>
            <person name="Brown C.T."/>
            <person name="Hug L.A."/>
            <person name="Sharon I."/>
            <person name="Castelle C.J."/>
            <person name="Probst A.J."/>
            <person name="Thomas B.C."/>
            <person name="Singh A."/>
            <person name="Wilkins M.J."/>
            <person name="Karaoz U."/>
            <person name="Brodie E.L."/>
            <person name="Williams K.H."/>
            <person name="Hubbard S.S."/>
            <person name="Banfield J.F."/>
        </authorList>
    </citation>
    <scope>NUCLEOTIDE SEQUENCE [LARGE SCALE GENOMIC DNA]</scope>
</reference>
<gene>
    <name evidence="1" type="ORF">A3K49_05815</name>
</gene>
<dbReference type="Gene3D" id="3.30.1380.10">
    <property type="match status" value="1"/>
</dbReference>
<evidence type="ECO:0000313" key="2">
    <source>
        <dbReference type="Proteomes" id="UP000178602"/>
    </source>
</evidence>
<dbReference type="Proteomes" id="UP000178602">
    <property type="component" value="Unassembled WGS sequence"/>
</dbReference>
<name>A0A1F4T6W8_UNCSA</name>
<dbReference type="SUPFAM" id="SSF55166">
    <property type="entry name" value="Hedgehog/DD-peptidase"/>
    <property type="match status" value="1"/>
</dbReference>
<dbReference type="InterPro" id="IPR010275">
    <property type="entry name" value="MepK"/>
</dbReference>
<comment type="caution">
    <text evidence="1">The sequence shown here is derived from an EMBL/GenBank/DDBJ whole genome shotgun (WGS) entry which is preliminary data.</text>
</comment>
<accession>A0A1F4T6W8</accession>
<dbReference type="InterPro" id="IPR009045">
    <property type="entry name" value="Zn_M74/Hedgehog-like"/>
</dbReference>
<dbReference type="AlphaFoldDB" id="A0A1F4T6W8"/>
<evidence type="ECO:0008006" key="3">
    <source>
        <dbReference type="Google" id="ProtNLM"/>
    </source>
</evidence>
<dbReference type="Pfam" id="PF05951">
    <property type="entry name" value="Peptidase_M15_2"/>
    <property type="match status" value="1"/>
</dbReference>
<dbReference type="EMBL" id="MEUG01000001">
    <property type="protein sequence ID" value="OGC28465.1"/>
    <property type="molecule type" value="Genomic_DNA"/>
</dbReference>